<gene>
    <name evidence="3" type="ORF">IQ22_02137</name>
</gene>
<comment type="caution">
    <text evidence="3">The sequence shown here is derived from an EMBL/GenBank/DDBJ whole genome shotgun (WGS) entry which is preliminary data.</text>
</comment>
<dbReference type="AlphaFoldDB" id="A0A562QC21"/>
<name>A0A562QC21_9PSED</name>
<dbReference type="Pfam" id="PF20125">
    <property type="entry name" value="DUF6515"/>
    <property type="match status" value="1"/>
</dbReference>
<evidence type="ECO:0000313" key="4">
    <source>
        <dbReference type="Proteomes" id="UP000316905"/>
    </source>
</evidence>
<feature type="compositionally biased region" description="Basic and acidic residues" evidence="1">
    <location>
        <begin position="87"/>
        <end position="117"/>
    </location>
</feature>
<feature type="compositionally biased region" description="Basic and acidic residues" evidence="1">
    <location>
        <begin position="66"/>
        <end position="77"/>
    </location>
</feature>
<feature type="chain" id="PRO_5021865903" description="Glycine zipper family protein" evidence="2">
    <location>
        <begin position="23"/>
        <end position="377"/>
    </location>
</feature>
<feature type="region of interest" description="Disordered" evidence="1">
    <location>
        <begin position="24"/>
        <end position="200"/>
    </location>
</feature>
<keyword evidence="4" id="KW-1185">Reference proteome</keyword>
<sequence length="377" mass="42459">MKRLWRSLSTGLVTLALGQALAAPPLETSQAGPSMGHSNADRGAGETSRQGRHSDHASGRSVAPGERSERPLREPAIGRDGSGVERPGFDRHSPGVTYDHRRHDDPRQPSERVDENGVRFITAPPSRANTSREDGWNRPDAVRRGDERPRWERSGPNDLNRDWDAQRPRYDHPDYDPNRQWDRDQWSGHPSPGYRYDRDERHGWGPYPDRRPGFIVRGIPPGFARIRHRDREYFYADGYWYSPYGGKYVVVSPPRGLYINVLPYFTQTLVIGGLTYYFVAGNYYLPQSGGGYVVVDPPIQSSGYAATGNAYDVVAYPARGQSQAQLEQDRYDCYRWAANESGFDPARAKAAVVSDQVDRYRRAMGACLSGKGYSVAY</sequence>
<reference evidence="3 4" key="1">
    <citation type="journal article" date="2015" name="Stand. Genomic Sci.">
        <title>Genomic Encyclopedia of Bacterial and Archaeal Type Strains, Phase III: the genomes of soil and plant-associated and newly described type strains.</title>
        <authorList>
            <person name="Whitman W.B."/>
            <person name="Woyke T."/>
            <person name="Klenk H.P."/>
            <person name="Zhou Y."/>
            <person name="Lilburn T.G."/>
            <person name="Beck B.J."/>
            <person name="De Vos P."/>
            <person name="Vandamme P."/>
            <person name="Eisen J.A."/>
            <person name="Garrity G."/>
            <person name="Hugenholtz P."/>
            <person name="Kyrpides N.C."/>
        </authorList>
    </citation>
    <scope>NUCLEOTIDE SEQUENCE [LARGE SCALE GENOMIC DNA]</scope>
    <source>
        <strain evidence="3 4">CGMCC 1.6858</strain>
    </source>
</reference>
<feature type="compositionally biased region" description="Basic and acidic residues" evidence="1">
    <location>
        <begin position="130"/>
        <end position="186"/>
    </location>
</feature>
<feature type="signal peptide" evidence="2">
    <location>
        <begin position="1"/>
        <end position="22"/>
    </location>
</feature>
<protein>
    <recommendedName>
        <fullName evidence="5">Glycine zipper family protein</fullName>
    </recommendedName>
</protein>
<dbReference type="InterPro" id="IPR045398">
    <property type="entry name" value="DUF6515"/>
</dbReference>
<evidence type="ECO:0000313" key="3">
    <source>
        <dbReference type="EMBL" id="TWI54274.1"/>
    </source>
</evidence>
<accession>A0A562QC21</accession>
<organism evidence="3 4">
    <name type="scientific">Pseudomonas duriflava</name>
    <dbReference type="NCBI Taxonomy" id="459528"/>
    <lineage>
        <taxon>Bacteria</taxon>
        <taxon>Pseudomonadati</taxon>
        <taxon>Pseudomonadota</taxon>
        <taxon>Gammaproteobacteria</taxon>
        <taxon>Pseudomonadales</taxon>
        <taxon>Pseudomonadaceae</taxon>
        <taxon>Pseudomonas</taxon>
    </lineage>
</organism>
<evidence type="ECO:0000256" key="1">
    <source>
        <dbReference type="SAM" id="MobiDB-lite"/>
    </source>
</evidence>
<proteinExistence type="predicted"/>
<dbReference type="EMBL" id="VLKY01000006">
    <property type="protein sequence ID" value="TWI54274.1"/>
    <property type="molecule type" value="Genomic_DNA"/>
</dbReference>
<dbReference type="RefSeq" id="WP_145141462.1">
    <property type="nucleotide sequence ID" value="NZ_VLKY01000006.1"/>
</dbReference>
<keyword evidence="2" id="KW-0732">Signal</keyword>
<dbReference type="Proteomes" id="UP000316905">
    <property type="component" value="Unassembled WGS sequence"/>
</dbReference>
<evidence type="ECO:0000256" key="2">
    <source>
        <dbReference type="SAM" id="SignalP"/>
    </source>
</evidence>
<dbReference type="OrthoDB" id="196716at2"/>
<evidence type="ECO:0008006" key="5">
    <source>
        <dbReference type="Google" id="ProtNLM"/>
    </source>
</evidence>